<keyword evidence="1" id="KW-0472">Membrane</keyword>
<dbReference type="RefSeq" id="WP_343805082.1">
    <property type="nucleotide sequence ID" value="NZ_BAAAET010000002.1"/>
</dbReference>
<keyword evidence="3" id="KW-1185">Reference proteome</keyword>
<name>A0ABN1I674_9GAMM</name>
<evidence type="ECO:0000256" key="1">
    <source>
        <dbReference type="SAM" id="Phobius"/>
    </source>
</evidence>
<dbReference type="EMBL" id="BAAAET010000002">
    <property type="protein sequence ID" value="GAA0691587.1"/>
    <property type="molecule type" value="Genomic_DNA"/>
</dbReference>
<evidence type="ECO:0000313" key="3">
    <source>
        <dbReference type="Proteomes" id="UP001499915"/>
    </source>
</evidence>
<organism evidence="2 3">
    <name type="scientific">Marinobacterium maritimum</name>
    <dbReference type="NCBI Taxonomy" id="500162"/>
    <lineage>
        <taxon>Bacteria</taxon>
        <taxon>Pseudomonadati</taxon>
        <taxon>Pseudomonadota</taxon>
        <taxon>Gammaproteobacteria</taxon>
        <taxon>Oceanospirillales</taxon>
        <taxon>Oceanospirillaceae</taxon>
        <taxon>Marinobacterium</taxon>
    </lineage>
</organism>
<sequence length="452" mass="50029">MHIDHQPSVGIGHSKRHSLLARFFNVSLWDLIGCALACILAGYLLALHLGLSGTFEKPDKTELIEDRKGLQALPGSASGPGSQPASEGLDQQAYQQITRLQNQKIGESPEQLLNRLASYQGLSLWGISDLEVSRFQDDLDRLRALGVSALPAISAYLMDSSDVDFNSMGLASRFGYPTLRLALFSVLHDLGGNQVENILYRELKVTQKPHEIEVIGRFLEDYSPGLYASEILRSARESFDYTKKNGNSDVDLGPLFQVFSQYGDARMADDLEDISQLRWGKYGALTLSNLPDGTGLPVLGRWVYQEPKGNVSSEFSLLVLAQSSEYPVAQEILVDSVSDGLIPDSKWAQISQLIEGKYHFQFEPPDEGLISAIRSNTSYYITSSTKYTAKTPGGGQIVYGIRTGSSTLSSEQIRLRLDLVDVLRTKVESDIGREELNRAYQTLIQLERKGDR</sequence>
<feature type="transmembrane region" description="Helical" evidence="1">
    <location>
        <begin position="28"/>
        <end position="51"/>
    </location>
</feature>
<proteinExistence type="predicted"/>
<comment type="caution">
    <text evidence="2">The sequence shown here is derived from an EMBL/GenBank/DDBJ whole genome shotgun (WGS) entry which is preliminary data.</text>
</comment>
<keyword evidence="1" id="KW-0812">Transmembrane</keyword>
<keyword evidence="1" id="KW-1133">Transmembrane helix</keyword>
<reference evidence="2 3" key="1">
    <citation type="journal article" date="2019" name="Int. J. Syst. Evol. Microbiol.">
        <title>The Global Catalogue of Microorganisms (GCM) 10K type strain sequencing project: providing services to taxonomists for standard genome sequencing and annotation.</title>
        <authorList>
            <consortium name="The Broad Institute Genomics Platform"/>
            <consortium name="The Broad Institute Genome Sequencing Center for Infectious Disease"/>
            <person name="Wu L."/>
            <person name="Ma J."/>
        </authorList>
    </citation>
    <scope>NUCLEOTIDE SEQUENCE [LARGE SCALE GENOMIC DNA]</scope>
    <source>
        <strain evidence="2 3">JCM 15134</strain>
    </source>
</reference>
<accession>A0ABN1I674</accession>
<dbReference type="Proteomes" id="UP001499915">
    <property type="component" value="Unassembled WGS sequence"/>
</dbReference>
<gene>
    <name evidence="2" type="ORF">GCM10009104_18140</name>
</gene>
<evidence type="ECO:0000313" key="2">
    <source>
        <dbReference type="EMBL" id="GAA0691587.1"/>
    </source>
</evidence>
<protein>
    <submittedName>
        <fullName evidence="2">Uncharacterized protein</fullName>
    </submittedName>
</protein>